<dbReference type="Proteomes" id="UP000036681">
    <property type="component" value="Unplaced"/>
</dbReference>
<keyword evidence="1" id="KW-0472">Membrane</keyword>
<dbReference type="WBParaSite" id="ALUE_0000650401-mRNA-1">
    <property type="protein sequence ID" value="ALUE_0000650401-mRNA-1"/>
    <property type="gene ID" value="ALUE_0000650401"/>
</dbReference>
<sequence length="163" mass="18945">MNVIMVTRSLMPKTFIVNEISIGEILRFRFTLLFIFSAINVITSRRMTIMRKSDNEHWQCTASPAYRLMQEEIVRITGCLEFRDEICMQRCPQMSAKYETMRSPEAWNRFSDSVKKQKGSVDVLLADVAGDSMEAIYVGHDYFGSIKTLLFRTVFLSLPLLFY</sequence>
<name>A0A9J2PAV0_ASCLU</name>
<evidence type="ECO:0000313" key="2">
    <source>
        <dbReference type="Proteomes" id="UP000036681"/>
    </source>
</evidence>
<reference evidence="3" key="1">
    <citation type="submission" date="2023-03" db="UniProtKB">
        <authorList>
            <consortium name="WormBaseParasite"/>
        </authorList>
    </citation>
    <scope>IDENTIFICATION</scope>
</reference>
<accession>A0A9J2PAV0</accession>
<protein>
    <submittedName>
        <fullName evidence="3">Uncharacterized protein</fullName>
    </submittedName>
</protein>
<keyword evidence="1" id="KW-1133">Transmembrane helix</keyword>
<evidence type="ECO:0000313" key="3">
    <source>
        <dbReference type="WBParaSite" id="ALUE_0000650401-mRNA-1"/>
    </source>
</evidence>
<keyword evidence="1" id="KW-0812">Transmembrane</keyword>
<organism evidence="2 3">
    <name type="scientific">Ascaris lumbricoides</name>
    <name type="common">Giant roundworm</name>
    <dbReference type="NCBI Taxonomy" id="6252"/>
    <lineage>
        <taxon>Eukaryota</taxon>
        <taxon>Metazoa</taxon>
        <taxon>Ecdysozoa</taxon>
        <taxon>Nematoda</taxon>
        <taxon>Chromadorea</taxon>
        <taxon>Rhabditida</taxon>
        <taxon>Spirurina</taxon>
        <taxon>Ascaridomorpha</taxon>
        <taxon>Ascaridoidea</taxon>
        <taxon>Ascarididae</taxon>
        <taxon>Ascaris</taxon>
    </lineage>
</organism>
<feature type="transmembrane region" description="Helical" evidence="1">
    <location>
        <begin position="20"/>
        <end position="42"/>
    </location>
</feature>
<keyword evidence="2" id="KW-1185">Reference proteome</keyword>
<proteinExistence type="predicted"/>
<dbReference type="AlphaFoldDB" id="A0A9J2PAV0"/>
<evidence type="ECO:0000256" key="1">
    <source>
        <dbReference type="SAM" id="Phobius"/>
    </source>
</evidence>